<feature type="region of interest" description="Disordered" evidence="1">
    <location>
        <begin position="213"/>
        <end position="272"/>
    </location>
</feature>
<feature type="region of interest" description="Disordered" evidence="1">
    <location>
        <begin position="352"/>
        <end position="374"/>
    </location>
</feature>
<evidence type="ECO:0000313" key="4">
    <source>
        <dbReference type="Proteomes" id="UP000320475"/>
    </source>
</evidence>
<dbReference type="VEuPathDB" id="FungiDB:SeMB42_g07343"/>
<evidence type="ECO:0000256" key="2">
    <source>
        <dbReference type="SAM" id="SignalP"/>
    </source>
</evidence>
<comment type="caution">
    <text evidence="3">The sequence shown here is derived from an EMBL/GenBank/DDBJ whole genome shotgun (WGS) entry which is preliminary data.</text>
</comment>
<gene>
    <name evidence="3" type="ORF">SeLEV6574_g07453</name>
</gene>
<protein>
    <submittedName>
        <fullName evidence="3">Uncharacterized protein</fullName>
    </submittedName>
</protein>
<sequence length="411" mass="45935">MVHPVKVCVAAFLIFCTSALAAPPGQKIPDVKALLNRLRVETLIIKRSTSKEMIFPKFAESFADSSHPAHFVLEKVADIAATIVPTELQDTFDQLFWPPSALNKVYISITRAYHSCVFERLKSLFREISSCVVGDRSNQGLVAARALVWDFLVLFHTRDIEYRHEEGKQHESTKTTLPIVSGLSHDPLEAAYSGYLMKELQTQMEPSIAQIKAKKADVEARKTKRKPYREAEKAREANRKARPDDKIKCSTSKPKRSNDDDEYPPPVVESTNNVKNANQYCGVGIGSFEFVGNDIDHDDDCDQSPLVLIDFLGKAEKRASEFQMGWHNTERCTGATPRIEVSTTLALSSSNWHHHDFSSQSDDKGKTPMNAGSSTHHCLTQHAQGVSAGRSTQSISGSKEASKDLNFWRWL</sequence>
<organism evidence="3 4">
    <name type="scientific">Synchytrium endobioticum</name>
    <dbReference type="NCBI Taxonomy" id="286115"/>
    <lineage>
        <taxon>Eukaryota</taxon>
        <taxon>Fungi</taxon>
        <taxon>Fungi incertae sedis</taxon>
        <taxon>Chytridiomycota</taxon>
        <taxon>Chytridiomycota incertae sedis</taxon>
        <taxon>Chytridiomycetes</taxon>
        <taxon>Synchytriales</taxon>
        <taxon>Synchytriaceae</taxon>
        <taxon>Synchytrium</taxon>
    </lineage>
</organism>
<dbReference type="Proteomes" id="UP000320475">
    <property type="component" value="Unassembled WGS sequence"/>
</dbReference>
<dbReference type="EMBL" id="QEAM01000530">
    <property type="protein sequence ID" value="TPX39025.1"/>
    <property type="molecule type" value="Genomic_DNA"/>
</dbReference>
<feature type="compositionally biased region" description="Basic and acidic residues" evidence="1">
    <location>
        <begin position="353"/>
        <end position="366"/>
    </location>
</feature>
<feature type="signal peptide" evidence="2">
    <location>
        <begin position="1"/>
        <end position="21"/>
    </location>
</feature>
<proteinExistence type="predicted"/>
<keyword evidence="2" id="KW-0732">Signal</keyword>
<evidence type="ECO:0000313" key="3">
    <source>
        <dbReference type="EMBL" id="TPX39025.1"/>
    </source>
</evidence>
<feature type="chain" id="PRO_5021196318" evidence="2">
    <location>
        <begin position="22"/>
        <end position="411"/>
    </location>
</feature>
<feature type="compositionally biased region" description="Basic and acidic residues" evidence="1">
    <location>
        <begin position="228"/>
        <end position="248"/>
    </location>
</feature>
<reference evidence="3 4" key="1">
    <citation type="journal article" date="2019" name="Sci. Rep.">
        <title>Comparative genomics of chytrid fungi reveal insights into the obligate biotrophic and pathogenic lifestyle of Synchytrium endobioticum.</title>
        <authorList>
            <person name="van de Vossenberg B.T.L.H."/>
            <person name="Warris S."/>
            <person name="Nguyen H.D.T."/>
            <person name="van Gent-Pelzer M.P.E."/>
            <person name="Joly D.L."/>
            <person name="van de Geest H.C."/>
            <person name="Bonants P.J.M."/>
            <person name="Smith D.S."/>
            <person name="Levesque C.A."/>
            <person name="van der Lee T.A.J."/>
        </authorList>
    </citation>
    <scope>NUCLEOTIDE SEQUENCE [LARGE SCALE GENOMIC DNA]</scope>
    <source>
        <strain evidence="3 4">LEV6574</strain>
    </source>
</reference>
<dbReference type="AlphaFoldDB" id="A0A507CLH8"/>
<accession>A0A507CLH8</accession>
<evidence type="ECO:0000256" key="1">
    <source>
        <dbReference type="SAM" id="MobiDB-lite"/>
    </source>
</evidence>
<name>A0A507CLH8_9FUNG</name>